<sequence>MNAVVLARRLAGLATTIHQGRPTAAHWVAALALAAQADPVPGQYREVAFTAGRASVRLHPLRTHA</sequence>
<accession>A0ABV2L4G8</accession>
<dbReference type="RefSeq" id="WP_238276850.1">
    <property type="nucleotide sequence ID" value="NZ_BPQL01000019.1"/>
</dbReference>
<name>A0ABV2L4G8_9HYPH</name>
<gene>
    <name evidence="1" type="ORF">ABID43_001206</name>
</gene>
<evidence type="ECO:0000313" key="1">
    <source>
        <dbReference type="EMBL" id="MET3691681.1"/>
    </source>
</evidence>
<organism evidence="1 2">
    <name type="scientific">Methylobacterium goesingense</name>
    <dbReference type="NCBI Taxonomy" id="243690"/>
    <lineage>
        <taxon>Bacteria</taxon>
        <taxon>Pseudomonadati</taxon>
        <taxon>Pseudomonadota</taxon>
        <taxon>Alphaproteobacteria</taxon>
        <taxon>Hyphomicrobiales</taxon>
        <taxon>Methylobacteriaceae</taxon>
        <taxon>Methylobacterium</taxon>
    </lineage>
</organism>
<proteinExistence type="predicted"/>
<keyword evidence="2" id="KW-1185">Reference proteome</keyword>
<protein>
    <submittedName>
        <fullName evidence="1">Uncharacterized protein</fullName>
    </submittedName>
</protein>
<dbReference type="Proteomes" id="UP001549145">
    <property type="component" value="Unassembled WGS sequence"/>
</dbReference>
<reference evidence="1 2" key="1">
    <citation type="submission" date="2024-06" db="EMBL/GenBank/DDBJ databases">
        <title>Genomic Encyclopedia of Type Strains, Phase IV (KMG-IV): sequencing the most valuable type-strain genomes for metagenomic binning, comparative biology and taxonomic classification.</title>
        <authorList>
            <person name="Goeker M."/>
        </authorList>
    </citation>
    <scope>NUCLEOTIDE SEQUENCE [LARGE SCALE GENOMIC DNA]</scope>
    <source>
        <strain evidence="1 2">DSM 21331</strain>
    </source>
</reference>
<evidence type="ECO:0000313" key="2">
    <source>
        <dbReference type="Proteomes" id="UP001549145"/>
    </source>
</evidence>
<dbReference type="EMBL" id="JBEPMM010000002">
    <property type="protein sequence ID" value="MET3691681.1"/>
    <property type="molecule type" value="Genomic_DNA"/>
</dbReference>
<comment type="caution">
    <text evidence="1">The sequence shown here is derived from an EMBL/GenBank/DDBJ whole genome shotgun (WGS) entry which is preliminary data.</text>
</comment>